<feature type="transmembrane region" description="Helical" evidence="6">
    <location>
        <begin position="37"/>
        <end position="56"/>
    </location>
</feature>
<dbReference type="AlphaFoldDB" id="A0A2M8Q9G6"/>
<comment type="subcellular location">
    <subcellularLocation>
        <location evidence="1">Cell membrane</location>
        <topology evidence="1">Multi-pass membrane protein</topology>
    </subcellularLocation>
</comment>
<evidence type="ECO:0000313" key="7">
    <source>
        <dbReference type="EMBL" id="PJF46445.1"/>
    </source>
</evidence>
<evidence type="ECO:0000256" key="2">
    <source>
        <dbReference type="ARBA" id="ARBA00022475"/>
    </source>
</evidence>
<dbReference type="InterPro" id="IPR001851">
    <property type="entry name" value="ABC_transp_permease"/>
</dbReference>
<sequence length="182" mass="19894">VNQVILNWEGLTQGAMGIAGLPPPSLLGWQMIRPHEIYYFSLALLCLAALVQWRLVRSPLGRTWRSLREDEIAAQAFGVNLNRYKTLAFGVAAWIAGLSGAVTGHMYTYISHETFTNTTSILALTMVILGGMGNLLGAIVGAVTLTALPEVFRGLADYRYLVYGLTLLLVIRFRPQGLLGTD</sequence>
<name>A0A2M8Q9G6_9CHLR</name>
<proteinExistence type="predicted"/>
<evidence type="ECO:0000256" key="4">
    <source>
        <dbReference type="ARBA" id="ARBA00022989"/>
    </source>
</evidence>
<feature type="transmembrane region" description="Helical" evidence="6">
    <location>
        <begin position="122"/>
        <end position="148"/>
    </location>
</feature>
<feature type="non-terminal residue" evidence="7">
    <location>
        <position position="1"/>
    </location>
</feature>
<dbReference type="InterPro" id="IPR043428">
    <property type="entry name" value="LivM-like"/>
</dbReference>
<gene>
    <name evidence="7" type="ORF">CUN48_13760</name>
</gene>
<accession>A0A2M8Q9G6</accession>
<comment type="caution">
    <text evidence="7">The sequence shown here is derived from an EMBL/GenBank/DDBJ whole genome shotgun (WGS) entry which is preliminary data.</text>
</comment>
<evidence type="ECO:0000256" key="1">
    <source>
        <dbReference type="ARBA" id="ARBA00004651"/>
    </source>
</evidence>
<evidence type="ECO:0000313" key="8">
    <source>
        <dbReference type="Proteomes" id="UP000230790"/>
    </source>
</evidence>
<dbReference type="GO" id="GO:0005886">
    <property type="term" value="C:plasma membrane"/>
    <property type="evidence" value="ECO:0007669"/>
    <property type="project" value="UniProtKB-SubCell"/>
</dbReference>
<dbReference type="PANTHER" id="PTHR30482">
    <property type="entry name" value="HIGH-AFFINITY BRANCHED-CHAIN AMINO ACID TRANSPORT SYSTEM PERMEASE"/>
    <property type="match status" value="1"/>
</dbReference>
<evidence type="ECO:0000256" key="5">
    <source>
        <dbReference type="ARBA" id="ARBA00023136"/>
    </source>
</evidence>
<evidence type="ECO:0000256" key="3">
    <source>
        <dbReference type="ARBA" id="ARBA00022692"/>
    </source>
</evidence>
<protein>
    <submittedName>
        <fullName evidence="7">ABC transporter permease</fullName>
    </submittedName>
</protein>
<evidence type="ECO:0000256" key="6">
    <source>
        <dbReference type="SAM" id="Phobius"/>
    </source>
</evidence>
<feature type="transmembrane region" description="Helical" evidence="6">
    <location>
        <begin position="87"/>
        <end position="110"/>
    </location>
</feature>
<dbReference type="CDD" id="cd06581">
    <property type="entry name" value="TM_PBP1_LivM_like"/>
    <property type="match status" value="1"/>
</dbReference>
<dbReference type="PANTHER" id="PTHR30482:SF20">
    <property type="entry name" value="HIGH-AFFINITY BRANCHED-CHAIN AMINO ACID TRANSPORT SYSTEM PERMEASE PROTEIN LIVM"/>
    <property type="match status" value="1"/>
</dbReference>
<dbReference type="GO" id="GO:0015658">
    <property type="term" value="F:branched-chain amino acid transmembrane transporter activity"/>
    <property type="evidence" value="ECO:0007669"/>
    <property type="project" value="InterPro"/>
</dbReference>
<dbReference type="Pfam" id="PF02653">
    <property type="entry name" value="BPD_transp_2"/>
    <property type="match status" value="1"/>
</dbReference>
<dbReference type="Proteomes" id="UP000230790">
    <property type="component" value="Unassembled WGS sequence"/>
</dbReference>
<dbReference type="EMBL" id="PGTN01000203">
    <property type="protein sequence ID" value="PJF46445.1"/>
    <property type="molecule type" value="Genomic_DNA"/>
</dbReference>
<organism evidence="7 8">
    <name type="scientific">Candidatus Thermofonsia Clade 3 bacterium</name>
    <dbReference type="NCBI Taxonomy" id="2364212"/>
    <lineage>
        <taxon>Bacteria</taxon>
        <taxon>Bacillati</taxon>
        <taxon>Chloroflexota</taxon>
        <taxon>Candidatus Thermofontia</taxon>
        <taxon>Candidatus Thermofonsia Clade 3</taxon>
    </lineage>
</organism>
<keyword evidence="2" id="KW-1003">Cell membrane</keyword>
<reference evidence="7 8" key="1">
    <citation type="submission" date="2017-11" db="EMBL/GenBank/DDBJ databases">
        <title>Evolution of Phototrophy in the Chloroflexi Phylum Driven by Horizontal Gene Transfer.</title>
        <authorList>
            <person name="Ward L.M."/>
            <person name="Hemp J."/>
            <person name="Shih P.M."/>
            <person name="Mcglynn S.E."/>
            <person name="Fischer W."/>
        </authorList>
    </citation>
    <scope>NUCLEOTIDE SEQUENCE [LARGE SCALE GENOMIC DNA]</scope>
    <source>
        <strain evidence="7">JP3_7</strain>
    </source>
</reference>
<keyword evidence="3 6" id="KW-0812">Transmembrane</keyword>
<keyword evidence="5 6" id="KW-0472">Membrane</keyword>
<keyword evidence="4 6" id="KW-1133">Transmembrane helix</keyword>